<dbReference type="Pfam" id="PF11726">
    <property type="entry name" value="YagK_YfjJ_C"/>
    <property type="match status" value="1"/>
</dbReference>
<reference evidence="2 5" key="3">
    <citation type="submission" date="2014-08" db="EMBL/GenBank/DDBJ databases">
        <title>First Complete Genome Sequence of the Shellfish Pathogen Vibrio tubiashii.</title>
        <authorList>
            <person name="Richards G.P."/>
            <person name="Needleman D.S."/>
            <person name="Watson M.A."/>
            <person name="Bono J.L."/>
        </authorList>
    </citation>
    <scope>NUCLEOTIDE SEQUENCE [LARGE SCALE GENOMIC DNA]</scope>
    <source>
        <strain evidence="2 5">ATCC 19109</strain>
    </source>
</reference>
<dbReference type="EMBL" id="CP009354">
    <property type="protein sequence ID" value="AIW13316.1"/>
    <property type="molecule type" value="Genomic_DNA"/>
</dbReference>
<accession>F9T4F8</accession>
<evidence type="ECO:0000313" key="3">
    <source>
        <dbReference type="EMBL" id="EGU56069.1"/>
    </source>
</evidence>
<evidence type="ECO:0000313" key="5">
    <source>
        <dbReference type="Proteomes" id="UP000030071"/>
    </source>
</evidence>
<dbReference type="AlphaFoldDB" id="F9T4F8"/>
<dbReference type="KEGG" id="vtu:IX91_03730"/>
<organism evidence="2 5">
    <name type="scientific">Vibrio tubiashii ATCC 19109</name>
    <dbReference type="NCBI Taxonomy" id="1051646"/>
    <lineage>
        <taxon>Bacteria</taxon>
        <taxon>Pseudomonadati</taxon>
        <taxon>Pseudomonadota</taxon>
        <taxon>Gammaproteobacteria</taxon>
        <taxon>Vibrionales</taxon>
        <taxon>Vibrionaceae</taxon>
        <taxon>Vibrio</taxon>
        <taxon>Vibrio oreintalis group</taxon>
    </lineage>
</organism>
<dbReference type="Proteomes" id="UP000030071">
    <property type="component" value="Chromosome 1"/>
</dbReference>
<reference evidence="3 4" key="2">
    <citation type="journal article" date="2012" name="Int. J. Syst. Evol. Microbiol.">
        <title>Vibrio caribbeanicus sp. nov., isolated from the marine sponge Scleritoderma cyanea.</title>
        <authorList>
            <person name="Hoffmann M."/>
            <person name="Monday S.R."/>
            <person name="Allard M.W."/>
            <person name="Strain E.A."/>
            <person name="Whittaker P."/>
            <person name="Naum M."/>
            <person name="McCarthy P.J."/>
            <person name="Lopez J.V."/>
            <person name="Fischer M."/>
            <person name="Brown E.W."/>
        </authorList>
    </citation>
    <scope>NUCLEOTIDE SEQUENCE [LARGE SCALE GENOMIC DNA]</scope>
    <source>
        <strain evidence="3 4">ATCC 19109</strain>
    </source>
</reference>
<dbReference type="RefSeq" id="WP_004744392.1">
    <property type="nucleotide sequence ID" value="NZ_AFWI01000124.1"/>
</dbReference>
<dbReference type="EMBL" id="AFWI01000124">
    <property type="protein sequence ID" value="EGU56069.1"/>
    <property type="molecule type" value="Genomic_DNA"/>
</dbReference>
<gene>
    <name evidence="2" type="ORF">IX91_03730</name>
    <name evidence="3" type="ORF">VITU9109_08912</name>
</gene>
<dbReference type="eggNOG" id="COG1595">
    <property type="taxonomic scope" value="Bacteria"/>
</dbReference>
<dbReference type="InterPro" id="IPR057271">
    <property type="entry name" value="YagK_YfjJ_C"/>
</dbReference>
<dbReference type="HOGENOM" id="CLU_086947_1_1_6"/>
<evidence type="ECO:0000259" key="1">
    <source>
        <dbReference type="Pfam" id="PF11726"/>
    </source>
</evidence>
<sequence length="220" mass="26092">MIITGGYFLLSKQPNLDNRCRSFPPETMKKHQTNSPFIRHRDRVYKVNSGPQKPIFTHQLRKILEQLDALESHHYRVLVVLFNLHMPFYTIGNQVMTKFLNKVRYDLSKHYKLTRLGYTWCRERNNADNQHYHFVLMIDGSKVQHPKKLLRILREIWYACSNGGHLQRLNNCFYLLKRGDEMVRAEVTYRISYLAKVNTKQSREGLTNDYGCSRLKSVGQ</sequence>
<keyword evidence="4" id="KW-1185">Reference proteome</keyword>
<proteinExistence type="predicted"/>
<reference evidence="3" key="1">
    <citation type="submission" date="2011-08" db="EMBL/GenBank/DDBJ databases">
        <authorList>
            <person name="Hoffman M."/>
            <person name="Strain E.A."/>
            <person name="Brown E."/>
            <person name="Allard M.W."/>
        </authorList>
    </citation>
    <scope>NUCLEOTIDE SEQUENCE</scope>
    <source>
        <strain evidence="3">ATCC 19109</strain>
    </source>
</reference>
<evidence type="ECO:0000313" key="2">
    <source>
        <dbReference type="EMBL" id="AIW13316.1"/>
    </source>
</evidence>
<dbReference type="Proteomes" id="UP000003836">
    <property type="component" value="Unassembled WGS sequence"/>
</dbReference>
<dbReference type="PATRIC" id="fig|1051646.9.peg.722"/>
<name>F9T4F8_9VIBR</name>
<feature type="domain" description="YagK/YfjJ C-terminal" evidence="1">
    <location>
        <begin position="73"/>
        <end position="213"/>
    </location>
</feature>
<protein>
    <recommendedName>
        <fullName evidence="1">YagK/YfjJ C-terminal domain-containing protein</fullName>
    </recommendedName>
</protein>
<evidence type="ECO:0000313" key="4">
    <source>
        <dbReference type="Proteomes" id="UP000003836"/>
    </source>
</evidence>